<dbReference type="PANTHER" id="PTHR34988:SF1">
    <property type="entry name" value="DNA-BINDING PROTEIN"/>
    <property type="match status" value="1"/>
</dbReference>
<feature type="domain" description="PPC" evidence="1">
    <location>
        <begin position="9"/>
        <end position="144"/>
    </location>
</feature>
<reference evidence="2 3" key="2">
    <citation type="submission" date="2019-01" db="EMBL/GenBank/DDBJ databases">
        <title>Tautonia sociabilis, a novel thermotolerant planctomycete of Isosphaeraceae family, isolated from a 4000 m deep subterranean habitat.</title>
        <authorList>
            <person name="Kovaleva O.L."/>
            <person name="Elcheninov A.G."/>
            <person name="Van Heerden E."/>
            <person name="Toshchakov S.V."/>
            <person name="Novikov A."/>
            <person name="Bonch-Osmolovskaya E.A."/>
            <person name="Kublanov I.V."/>
        </authorList>
    </citation>
    <scope>NUCLEOTIDE SEQUENCE [LARGE SCALE GENOMIC DNA]</scope>
    <source>
        <strain evidence="2 3">GM2012</strain>
    </source>
</reference>
<dbReference type="OrthoDB" id="9798999at2"/>
<dbReference type="Proteomes" id="UP000280296">
    <property type="component" value="Unassembled WGS sequence"/>
</dbReference>
<sequence>MRHKLLHEHHGLRTYVLVFQTGDEAMAGLLDFAKAMDLRGSRITAIGAFREATLAYFNWETKKYESIPVPEQVEVLSLLGDIALDGDEPAVHVHAVLGRRDGSTVGGHLKEGIVRPTLEVIIDEQPEHLHKVPDRVSGLALIRP</sequence>
<reference evidence="2 3" key="1">
    <citation type="submission" date="2018-12" db="EMBL/GenBank/DDBJ databases">
        <authorList>
            <person name="Toschakov S.V."/>
        </authorList>
    </citation>
    <scope>NUCLEOTIDE SEQUENCE [LARGE SCALE GENOMIC DNA]</scope>
    <source>
        <strain evidence="2 3">GM2012</strain>
    </source>
</reference>
<name>A0A432MM42_9BACT</name>
<organism evidence="2 3">
    <name type="scientific">Tautonia sociabilis</name>
    <dbReference type="NCBI Taxonomy" id="2080755"/>
    <lineage>
        <taxon>Bacteria</taxon>
        <taxon>Pseudomonadati</taxon>
        <taxon>Planctomycetota</taxon>
        <taxon>Planctomycetia</taxon>
        <taxon>Isosphaerales</taxon>
        <taxon>Isosphaeraceae</taxon>
        <taxon>Tautonia</taxon>
    </lineage>
</organism>
<dbReference type="InterPro" id="IPR005175">
    <property type="entry name" value="PPC_dom"/>
</dbReference>
<accession>A0A432MM42</accession>
<evidence type="ECO:0000313" key="2">
    <source>
        <dbReference type="EMBL" id="RUL88319.1"/>
    </source>
</evidence>
<dbReference type="PROSITE" id="PS51742">
    <property type="entry name" value="PPC"/>
    <property type="match status" value="1"/>
</dbReference>
<dbReference type="AlphaFoldDB" id="A0A432MM42"/>
<dbReference type="Pfam" id="PF03479">
    <property type="entry name" value="PCC"/>
    <property type="match status" value="1"/>
</dbReference>
<dbReference type="InterPro" id="IPR025707">
    <property type="entry name" value="DNA_bp_PD1"/>
</dbReference>
<dbReference type="Gene3D" id="3.30.1330.80">
    <property type="entry name" value="Hypothetical protein, similar to alpha- acetolactate decarboxylase, domain 2"/>
    <property type="match status" value="1"/>
</dbReference>
<gene>
    <name evidence="2" type="ORF">TsocGM_08280</name>
</gene>
<protein>
    <submittedName>
        <fullName evidence="2">DUF296 domain-containing protein</fullName>
    </submittedName>
</protein>
<dbReference type="RefSeq" id="WP_126724833.1">
    <property type="nucleotide sequence ID" value="NZ_RYZH01000012.1"/>
</dbReference>
<dbReference type="EMBL" id="RYZH01000012">
    <property type="protein sequence ID" value="RUL88319.1"/>
    <property type="molecule type" value="Genomic_DNA"/>
</dbReference>
<comment type="caution">
    <text evidence="2">The sequence shown here is derived from an EMBL/GenBank/DDBJ whole genome shotgun (WGS) entry which is preliminary data.</text>
</comment>
<evidence type="ECO:0000313" key="3">
    <source>
        <dbReference type="Proteomes" id="UP000280296"/>
    </source>
</evidence>
<proteinExistence type="predicted"/>
<dbReference type="PANTHER" id="PTHR34988">
    <property type="entry name" value="PROTEIN, PUTATIVE-RELATED"/>
    <property type="match status" value="1"/>
</dbReference>
<dbReference type="CDD" id="cd11378">
    <property type="entry name" value="DUF296"/>
    <property type="match status" value="1"/>
</dbReference>
<keyword evidence="3" id="KW-1185">Reference proteome</keyword>
<dbReference type="SUPFAM" id="SSF117856">
    <property type="entry name" value="AF0104/ALDC/Ptd012-like"/>
    <property type="match status" value="1"/>
</dbReference>
<evidence type="ECO:0000259" key="1">
    <source>
        <dbReference type="PROSITE" id="PS51742"/>
    </source>
</evidence>
<dbReference type="PIRSF" id="PIRSF016702">
    <property type="entry name" value="DNA_bp_PD1"/>
    <property type="match status" value="1"/>
</dbReference>